<sequence length="258" mass="30583">MKSVLCYDGSLEGLLTCVFVAYEEKLEVLDIQVQENASKQLFGNIQNIITQEAKASRVALAIKRKCTAAGQKNLYRAFLSEEQGIEMCMFQYLQYLFESKKQVDEDFSHPAVLKIAQTAKKVGREKHRMEAFVRFQLTKDDIYFANIEPDFNVLPLIKDHFKKRYSDQKWIIYDLKRNFGLYHDLQEVNRITLDFSHHFNHNSSNSALFTSEEIEFKKLWKEYFTHTNIPSRRNMKLHLQHVPKRYWKYLSEKSPLHN</sequence>
<reference evidence="2 3" key="1">
    <citation type="submission" date="2023-09" db="EMBL/GenBank/DDBJ databases">
        <authorList>
            <person name="Rey-Velasco X."/>
        </authorList>
    </citation>
    <scope>NUCLEOTIDE SEQUENCE [LARGE SCALE GENOMIC DNA]</scope>
    <source>
        <strain evidence="2 3">F363</strain>
    </source>
</reference>
<name>A0ABU3C5E8_9FLAO</name>
<accession>A0ABU3C5E8</accession>
<dbReference type="Proteomes" id="UP001262889">
    <property type="component" value="Unassembled WGS sequence"/>
</dbReference>
<keyword evidence="3" id="KW-1185">Reference proteome</keyword>
<evidence type="ECO:0000313" key="2">
    <source>
        <dbReference type="EMBL" id="MDT0641553.1"/>
    </source>
</evidence>
<evidence type="ECO:0000259" key="1">
    <source>
        <dbReference type="Pfam" id="PF13566"/>
    </source>
</evidence>
<feature type="domain" description="DUF4130" evidence="1">
    <location>
        <begin position="85"/>
        <end position="252"/>
    </location>
</feature>
<gene>
    <name evidence="2" type="ORF">RM553_01790</name>
</gene>
<dbReference type="NCBIfam" id="TIGR03915">
    <property type="entry name" value="SAM_7_link_chp"/>
    <property type="match status" value="1"/>
</dbReference>
<dbReference type="RefSeq" id="WP_311533264.1">
    <property type="nucleotide sequence ID" value="NZ_JAVRHQ010000001.1"/>
</dbReference>
<comment type="caution">
    <text evidence="2">The sequence shown here is derived from an EMBL/GenBank/DDBJ whole genome shotgun (WGS) entry which is preliminary data.</text>
</comment>
<organism evidence="2 3">
    <name type="scientific">Autumnicola tepida</name>
    <dbReference type="NCBI Taxonomy" id="3075595"/>
    <lineage>
        <taxon>Bacteria</taxon>
        <taxon>Pseudomonadati</taxon>
        <taxon>Bacteroidota</taxon>
        <taxon>Flavobacteriia</taxon>
        <taxon>Flavobacteriales</taxon>
        <taxon>Flavobacteriaceae</taxon>
        <taxon>Autumnicola</taxon>
    </lineage>
</organism>
<dbReference type="EMBL" id="JAVRHQ010000001">
    <property type="protein sequence ID" value="MDT0641553.1"/>
    <property type="molecule type" value="Genomic_DNA"/>
</dbReference>
<proteinExistence type="predicted"/>
<evidence type="ECO:0000313" key="3">
    <source>
        <dbReference type="Proteomes" id="UP001262889"/>
    </source>
</evidence>
<dbReference type="Pfam" id="PF13566">
    <property type="entry name" value="DUF4130"/>
    <property type="match status" value="1"/>
</dbReference>
<protein>
    <submittedName>
        <fullName evidence="2">TIGR03915 family putative DNA repair protein</fullName>
    </submittedName>
</protein>
<dbReference type="InterPro" id="IPR023875">
    <property type="entry name" value="DNA_repair_put"/>
</dbReference>
<dbReference type="InterPro" id="IPR025404">
    <property type="entry name" value="DUF4130"/>
</dbReference>